<dbReference type="InterPro" id="IPR028002">
    <property type="entry name" value="Myb_DNA-bind_5"/>
</dbReference>
<feature type="domain" description="Myb/SANT-like DNA-binding" evidence="8">
    <location>
        <begin position="12"/>
        <end position="85"/>
    </location>
</feature>
<evidence type="ECO:0000256" key="1">
    <source>
        <dbReference type="ARBA" id="ARBA00011764"/>
    </source>
</evidence>
<evidence type="ECO:0000313" key="9">
    <source>
        <dbReference type="EMBL" id="CAD7464449.1"/>
    </source>
</evidence>
<dbReference type="PANTHER" id="PTHR23098:SF16">
    <property type="entry name" value="REGULATORY PROTEIN ZESTE"/>
    <property type="match status" value="1"/>
</dbReference>
<evidence type="ECO:0000259" key="8">
    <source>
        <dbReference type="Pfam" id="PF13873"/>
    </source>
</evidence>
<name>A0A7R9ITQ9_9NEOP</name>
<evidence type="ECO:0000256" key="2">
    <source>
        <dbReference type="ARBA" id="ARBA00016807"/>
    </source>
</evidence>
<feature type="region of interest" description="Disordered" evidence="7">
    <location>
        <begin position="137"/>
        <end position="203"/>
    </location>
</feature>
<accession>A0A7R9ITQ9</accession>
<keyword evidence="6" id="KW-0175">Coiled coil</keyword>
<evidence type="ECO:0000256" key="5">
    <source>
        <dbReference type="ARBA" id="ARBA00025466"/>
    </source>
</evidence>
<dbReference type="Pfam" id="PF13873">
    <property type="entry name" value="Myb_DNA-bind_5"/>
    <property type="match status" value="1"/>
</dbReference>
<dbReference type="GO" id="GO:0005634">
    <property type="term" value="C:nucleus"/>
    <property type="evidence" value="ECO:0007669"/>
    <property type="project" value="TreeGrafter"/>
</dbReference>
<evidence type="ECO:0000256" key="7">
    <source>
        <dbReference type="SAM" id="MobiDB-lite"/>
    </source>
</evidence>
<dbReference type="AlphaFoldDB" id="A0A7R9ITQ9"/>
<proteinExistence type="predicted"/>
<evidence type="ECO:0000256" key="3">
    <source>
        <dbReference type="ARBA" id="ARBA00023015"/>
    </source>
</evidence>
<sequence length="298" mass="33053">MSTNKEESKKTRRCTPAQHAELVDYMSNHSELASGRFNCPMGNAAIERQWEVLASLLEEFGPKKTTAQWKTVWRDLKSKARARLADLNRASKATGNKSKAVPPLTELERKVLAIIGTVCSIGDPSTSERGLNTWVETEEQHNGEPTAGPSTPEERNVEPVAGPSGVSTHLKSNLPSPFERESLRTPARRSSADPPIAKRRRTDVQELDDAVKIFKGIQEDNNSSYKEIATSINNLSSSLASNQEMQTSNISQLVAVQQEANRLQAEANRLTKEAIDVQREQTRQIMALFAQFINDRGD</sequence>
<dbReference type="PANTHER" id="PTHR23098">
    <property type="entry name" value="AGAP001331-PA-RELATED"/>
    <property type="match status" value="1"/>
</dbReference>
<comment type="function">
    <text evidence="5">Involved in transvection phenomena (= synapsis-dependent gene expression), where the synaptic pairing of chromosomes carrying genes with which zeste interacts influences the expression of these genes. Zeste binds to DNA and stimulates transcription from a nearby promoter.</text>
</comment>
<protein>
    <recommendedName>
        <fullName evidence="2">Regulatory protein zeste</fullName>
    </recommendedName>
</protein>
<keyword evidence="4" id="KW-0804">Transcription</keyword>
<evidence type="ECO:0000256" key="6">
    <source>
        <dbReference type="SAM" id="Coils"/>
    </source>
</evidence>
<organism evidence="9">
    <name type="scientific">Timema tahoe</name>
    <dbReference type="NCBI Taxonomy" id="61484"/>
    <lineage>
        <taxon>Eukaryota</taxon>
        <taxon>Metazoa</taxon>
        <taxon>Ecdysozoa</taxon>
        <taxon>Arthropoda</taxon>
        <taxon>Hexapoda</taxon>
        <taxon>Insecta</taxon>
        <taxon>Pterygota</taxon>
        <taxon>Neoptera</taxon>
        <taxon>Polyneoptera</taxon>
        <taxon>Phasmatodea</taxon>
        <taxon>Timematodea</taxon>
        <taxon>Timematoidea</taxon>
        <taxon>Timematidae</taxon>
        <taxon>Timema</taxon>
    </lineage>
</organism>
<dbReference type="EMBL" id="OE014444">
    <property type="protein sequence ID" value="CAD7464449.1"/>
    <property type="molecule type" value="Genomic_DNA"/>
</dbReference>
<feature type="coiled-coil region" evidence="6">
    <location>
        <begin position="253"/>
        <end position="280"/>
    </location>
</feature>
<reference evidence="9" key="1">
    <citation type="submission" date="2020-11" db="EMBL/GenBank/DDBJ databases">
        <authorList>
            <person name="Tran Van P."/>
        </authorList>
    </citation>
    <scope>NUCLEOTIDE SEQUENCE</scope>
</reference>
<feature type="compositionally biased region" description="Polar residues" evidence="7">
    <location>
        <begin position="165"/>
        <end position="175"/>
    </location>
</feature>
<comment type="subunit">
    <text evidence="1">Self-associates forming complexes of several hundred monomers.</text>
</comment>
<evidence type="ECO:0000256" key="4">
    <source>
        <dbReference type="ARBA" id="ARBA00023163"/>
    </source>
</evidence>
<gene>
    <name evidence="9" type="ORF">TTEB3V08_LOCUS12327</name>
</gene>
<keyword evidence="3" id="KW-0805">Transcription regulation</keyword>